<dbReference type="SUPFAM" id="SSF55874">
    <property type="entry name" value="ATPase domain of HSP90 chaperone/DNA topoisomerase II/histidine kinase"/>
    <property type="match status" value="1"/>
</dbReference>
<evidence type="ECO:0000313" key="12">
    <source>
        <dbReference type="Proteomes" id="UP000023541"/>
    </source>
</evidence>
<accession>A0A023C149</accession>
<dbReference type="GO" id="GO:0005524">
    <property type="term" value="F:ATP binding"/>
    <property type="evidence" value="ECO:0007669"/>
    <property type="project" value="UniProtKB-KW"/>
</dbReference>
<keyword evidence="9" id="KW-0812">Transmembrane</keyword>
<keyword evidence="5" id="KW-0547">Nucleotide-binding</keyword>
<dbReference type="eggNOG" id="COG3292">
    <property type="taxonomic scope" value="Bacteria"/>
</dbReference>
<evidence type="ECO:0000256" key="8">
    <source>
        <dbReference type="ARBA" id="ARBA00023012"/>
    </source>
</evidence>
<evidence type="ECO:0000256" key="9">
    <source>
        <dbReference type="SAM" id="Phobius"/>
    </source>
</evidence>
<keyword evidence="6" id="KW-0418">Kinase</keyword>
<keyword evidence="7" id="KW-0067">ATP-binding</keyword>
<keyword evidence="4" id="KW-0808">Transferase</keyword>
<dbReference type="PANTHER" id="PTHR24421">
    <property type="entry name" value="NITRATE/NITRITE SENSOR PROTEIN NARX-RELATED"/>
    <property type="match status" value="1"/>
</dbReference>
<evidence type="ECO:0000256" key="6">
    <source>
        <dbReference type="ARBA" id="ARBA00022777"/>
    </source>
</evidence>
<evidence type="ECO:0000313" key="11">
    <source>
        <dbReference type="EMBL" id="EZH75939.1"/>
    </source>
</evidence>
<dbReference type="InterPro" id="IPR015943">
    <property type="entry name" value="WD40/YVTN_repeat-like_dom_sf"/>
</dbReference>
<keyword evidence="9" id="KW-1133">Transmembrane helix</keyword>
<dbReference type="InterPro" id="IPR011712">
    <property type="entry name" value="Sig_transdc_His_kin_sub3_dim/P"/>
</dbReference>
<dbReference type="RefSeq" id="WP_034238763.1">
    <property type="nucleotide sequence ID" value="NZ_AQRA01000001.1"/>
</dbReference>
<keyword evidence="9" id="KW-0472">Membrane</keyword>
<dbReference type="Gene3D" id="2.130.10.10">
    <property type="entry name" value="YVTN repeat-like/Quinoprotein amine dehydrogenase"/>
    <property type="match status" value="3"/>
</dbReference>
<evidence type="ECO:0000256" key="4">
    <source>
        <dbReference type="ARBA" id="ARBA00022679"/>
    </source>
</evidence>
<evidence type="ECO:0000256" key="2">
    <source>
        <dbReference type="ARBA" id="ARBA00012438"/>
    </source>
</evidence>
<keyword evidence="12" id="KW-1185">Reference proteome</keyword>
<dbReference type="PANTHER" id="PTHR24421:SF10">
    <property type="entry name" value="NITRATE_NITRITE SENSOR PROTEIN NARQ"/>
    <property type="match status" value="1"/>
</dbReference>
<dbReference type="Gene3D" id="3.30.565.10">
    <property type="entry name" value="Histidine kinase-like ATPase, C-terminal domain"/>
    <property type="match status" value="1"/>
</dbReference>
<evidence type="ECO:0000259" key="10">
    <source>
        <dbReference type="Pfam" id="PF07730"/>
    </source>
</evidence>
<keyword evidence="8" id="KW-0902">Two-component regulatory system</keyword>
<dbReference type="EC" id="2.7.13.3" evidence="2"/>
<evidence type="ECO:0000256" key="3">
    <source>
        <dbReference type="ARBA" id="ARBA00022553"/>
    </source>
</evidence>
<feature type="transmembrane region" description="Helical" evidence="9">
    <location>
        <begin position="722"/>
        <end position="741"/>
    </location>
</feature>
<dbReference type="Pfam" id="PF07494">
    <property type="entry name" value="Reg_prop"/>
    <property type="match status" value="2"/>
</dbReference>
<evidence type="ECO:0000256" key="1">
    <source>
        <dbReference type="ARBA" id="ARBA00000085"/>
    </source>
</evidence>
<dbReference type="SUPFAM" id="SSF63829">
    <property type="entry name" value="Calcium-dependent phosphotriesterase"/>
    <property type="match status" value="2"/>
</dbReference>
<reference evidence="11 12" key="1">
    <citation type="submission" date="2014-04" db="EMBL/GenBank/DDBJ databases">
        <title>Aquimarina sp. 22II-S11-z7 Genome Sequencing.</title>
        <authorList>
            <person name="Lai Q."/>
        </authorList>
    </citation>
    <scope>NUCLEOTIDE SEQUENCE [LARGE SCALE GENOMIC DNA]</scope>
    <source>
        <strain evidence="11 12">22II-S11-z7</strain>
    </source>
</reference>
<dbReference type="AlphaFoldDB" id="A0A023C149"/>
<dbReference type="EMBL" id="AQRA01000001">
    <property type="protein sequence ID" value="EZH75939.1"/>
    <property type="molecule type" value="Genomic_DNA"/>
</dbReference>
<dbReference type="eggNOG" id="COG4585">
    <property type="taxonomic scope" value="Bacteria"/>
</dbReference>
<protein>
    <recommendedName>
        <fullName evidence="2">histidine kinase</fullName>
        <ecNumber evidence="2">2.7.13.3</ecNumber>
    </recommendedName>
</protein>
<dbReference type="GO" id="GO:0016020">
    <property type="term" value="C:membrane"/>
    <property type="evidence" value="ECO:0007669"/>
    <property type="project" value="InterPro"/>
</dbReference>
<organism evidence="11 12">
    <name type="scientific">Aquimarina atlantica</name>
    <dbReference type="NCBI Taxonomy" id="1317122"/>
    <lineage>
        <taxon>Bacteria</taxon>
        <taxon>Pseudomonadati</taxon>
        <taxon>Bacteroidota</taxon>
        <taxon>Flavobacteriia</taxon>
        <taxon>Flavobacteriales</taxon>
        <taxon>Flavobacteriaceae</taxon>
        <taxon>Aquimarina</taxon>
    </lineage>
</organism>
<keyword evidence="3" id="KW-0597">Phosphoprotein</keyword>
<proteinExistence type="predicted"/>
<dbReference type="OrthoDB" id="9778366at2"/>
<comment type="catalytic activity">
    <reaction evidence="1">
        <text>ATP + protein L-histidine = ADP + protein N-phospho-L-histidine.</text>
        <dbReference type="EC" id="2.7.13.3"/>
    </reaction>
</comment>
<dbReference type="Pfam" id="PF07730">
    <property type="entry name" value="HisKA_3"/>
    <property type="match status" value="1"/>
</dbReference>
<dbReference type="GO" id="GO:0000155">
    <property type="term" value="F:phosphorelay sensor kinase activity"/>
    <property type="evidence" value="ECO:0007669"/>
    <property type="project" value="InterPro"/>
</dbReference>
<sequence>MSRFFIICYTLVLNGVILNAQSQFFKHFTTDNGLPHDITYQIIQDQEGFIWMGTDNGLVKFDGNHFKSYNYKEGLDSSFVIDIIENSSNQSFYIATWGAGVYQLKNDSIYHTSVGQKKLTKIDKVHLLSNNLLYANVNRYNFSIYDFNKKQNKNYYLKNKNKERQQLYLDTVFSKNGSTNTSILSNESIINDTLFIHSSFRRDRITNNVKGVYTLDTKTLSVNSIFHEVKSKKIYTVTKADNTFFLGGLNTIYKYKDDRMVDSIVFPTNMQRTIIDIQVKDSILYCIGKSITDVSRVTLKYDLESEKLIDISKEIGIKSMVSDNLIDKNGNLWITTYGEGVYMFPKDPPFFLGSNTFINHDLKDIEKLDSALYVLSTNRLYKIKDKQILSSISINEHREKIQVNKKDHSINIFGGYEGKKYKIQETPVNVVVTKQFELLTEDGNILISNKNVNHGGELNAYKNGKKIYSISFKRDLLKEVYLHKGKLYIIRDNQPGIRIYNAYTGTLIETWDKTTGFPLQKVTKVLFHNHKMWIASNRGLFIVEGNKIQNKFSEQEGLLSNHINDIYFDQHNILWIATQRGVNIYKNDIVYTLDKDSGQKSSFVTAIMELDDHIYISGNKGMFIKKNIYPFKVKSNTDIIIKKKGANFIVNPINYLNPNSTKIHYKINKDSWRHLNTDTLLLQHLSHGNHKIQFKYKDGLSDWKIDSPQSFSIYHPWYERPWFITFLVIITSVLLLVIISLKLEQSKAKNSFLKATLHERELLKKELTNVHKNIAQDFHDELGNKIASISVLSNLMSKKMKEDTKEFKQIKKINRDSNSLYSGMRDFIWSLDQNSNELDHVFCYLKDFGEDLFSNSDITFYVENLEMSRQISLPYYWSKQLIFIFKEAMTNCIKHSKATEVVLHLNIKDNILIISLHDNGIGCAIESLKRKNGLVNMAERAKKINSVLEIKNENGLKISFTGKLNP</sequence>
<evidence type="ECO:0000256" key="7">
    <source>
        <dbReference type="ARBA" id="ARBA00022840"/>
    </source>
</evidence>
<dbReference type="InterPro" id="IPR011110">
    <property type="entry name" value="Reg_prop"/>
</dbReference>
<dbReference type="InterPro" id="IPR036890">
    <property type="entry name" value="HATPase_C_sf"/>
</dbReference>
<dbReference type="InterPro" id="IPR050482">
    <property type="entry name" value="Sensor_HK_TwoCompSys"/>
</dbReference>
<dbReference type="STRING" id="1317122.ATO12_03875"/>
<name>A0A023C149_9FLAO</name>
<feature type="domain" description="Signal transduction histidine kinase subgroup 3 dimerisation and phosphoacceptor" evidence="10">
    <location>
        <begin position="773"/>
        <end position="832"/>
    </location>
</feature>
<evidence type="ECO:0000256" key="5">
    <source>
        <dbReference type="ARBA" id="ARBA00022741"/>
    </source>
</evidence>
<dbReference type="GO" id="GO:0046983">
    <property type="term" value="F:protein dimerization activity"/>
    <property type="evidence" value="ECO:0007669"/>
    <property type="project" value="InterPro"/>
</dbReference>
<dbReference type="Proteomes" id="UP000023541">
    <property type="component" value="Unassembled WGS sequence"/>
</dbReference>
<gene>
    <name evidence="11" type="ORF">ATO12_03875</name>
</gene>
<comment type="caution">
    <text evidence="11">The sequence shown here is derived from an EMBL/GenBank/DDBJ whole genome shotgun (WGS) entry which is preliminary data.</text>
</comment>